<gene>
    <name evidence="1" type="ORF">BGZ97_002109</name>
</gene>
<evidence type="ECO:0000313" key="2">
    <source>
        <dbReference type="Proteomes" id="UP000823405"/>
    </source>
</evidence>
<evidence type="ECO:0000313" key="1">
    <source>
        <dbReference type="EMBL" id="KAG0302955.1"/>
    </source>
</evidence>
<dbReference type="Gene3D" id="3.80.10.10">
    <property type="entry name" value="Ribonuclease Inhibitor"/>
    <property type="match status" value="1"/>
</dbReference>
<sequence>MSQPEDNEHPLTPSLSSLTLAVPQHESKTPVTAAVSATTTDSGADKTPPMLHRIFYLPEVLAHIFAFLSPYVVIHHASLVCRDWLDISRWFSPLPPIVAAWSLHLTDKQTQELYLNVLPDATSGSESPTDNNTLWELLSKSIRHVSAGNALPKIFRLVFDAHQPLDQKILPRIASLLTCSVPFASKLQEVRIENLSVLNETSYDLDVILDACPMLRELSLTGLADGHVQVGLSKDHTLWTRTASDRPLMLQSLTMKSILVSQRFLNIMISASPHLVKLELYAMYLGKLNATTGRFKREPIQRIEFFHHVGRSCPRLEFVQVSFCGVLLEANEMDDFRSTFATTPHWSFSRDDFLDEGLRNFLLPRRSTDMNYLRGLEIHPEGTHIGIHKALHAYLTSPQAATLVHLKIMGANYPLSYFESGFLAPETAWTCKSLQTLHLRAYHETGSVWPNGLSQDPANKWLSRHIFIGLTGAFVKMRDLRMDCPNIDFSLEGGMCLLRRMSDLQRLRVKSMRERQFTERDLAWLHPDPTSEQRAVNAEILAEVQDQVRVYRGGINGRAISEKMSRGYIRRERDQSIAGTLEQVADLLEEIHTLGVAGKCLPYLESLIVEQGRKWDENTHGRQQEQTRKIVKRMKGSFFFHLTMEGAPPKLGVGP</sequence>
<name>A0A9P6QZB9_9FUNG</name>
<reference evidence="1" key="1">
    <citation type="journal article" date="2020" name="Fungal Divers.">
        <title>Resolving the Mortierellaceae phylogeny through synthesis of multi-gene phylogenetics and phylogenomics.</title>
        <authorList>
            <person name="Vandepol N."/>
            <person name="Liber J."/>
            <person name="Desiro A."/>
            <person name="Na H."/>
            <person name="Kennedy M."/>
            <person name="Barry K."/>
            <person name="Grigoriev I.V."/>
            <person name="Miller A.N."/>
            <person name="O'Donnell K."/>
            <person name="Stajich J.E."/>
            <person name="Bonito G."/>
        </authorList>
    </citation>
    <scope>NUCLEOTIDE SEQUENCE</scope>
    <source>
        <strain evidence="1">NVP60</strain>
    </source>
</reference>
<evidence type="ECO:0008006" key="3">
    <source>
        <dbReference type="Google" id="ProtNLM"/>
    </source>
</evidence>
<dbReference type="OrthoDB" id="2351089at2759"/>
<proteinExistence type="predicted"/>
<comment type="caution">
    <text evidence="1">The sequence shown here is derived from an EMBL/GenBank/DDBJ whole genome shotgun (WGS) entry which is preliminary data.</text>
</comment>
<accession>A0A9P6QZB9</accession>
<dbReference type="InterPro" id="IPR032675">
    <property type="entry name" value="LRR_dom_sf"/>
</dbReference>
<dbReference type="Proteomes" id="UP000823405">
    <property type="component" value="Unassembled WGS sequence"/>
</dbReference>
<protein>
    <recommendedName>
        <fullName evidence="3">F-box domain-containing protein</fullName>
    </recommendedName>
</protein>
<keyword evidence="2" id="KW-1185">Reference proteome</keyword>
<organism evidence="1 2">
    <name type="scientific">Linnemannia gamsii</name>
    <dbReference type="NCBI Taxonomy" id="64522"/>
    <lineage>
        <taxon>Eukaryota</taxon>
        <taxon>Fungi</taxon>
        <taxon>Fungi incertae sedis</taxon>
        <taxon>Mucoromycota</taxon>
        <taxon>Mortierellomycotina</taxon>
        <taxon>Mortierellomycetes</taxon>
        <taxon>Mortierellales</taxon>
        <taxon>Mortierellaceae</taxon>
        <taxon>Linnemannia</taxon>
    </lineage>
</organism>
<dbReference type="Gene3D" id="1.20.1280.50">
    <property type="match status" value="1"/>
</dbReference>
<dbReference type="AlphaFoldDB" id="A0A9P6QZB9"/>
<dbReference type="EMBL" id="JAAAIN010001450">
    <property type="protein sequence ID" value="KAG0302955.1"/>
    <property type="molecule type" value="Genomic_DNA"/>
</dbReference>